<dbReference type="RefSeq" id="WP_006897143.1">
    <property type="nucleotide sequence ID" value="NZ_BANU01000020.1"/>
</dbReference>
<dbReference type="InterPro" id="IPR001647">
    <property type="entry name" value="HTH_TetR"/>
</dbReference>
<dbReference type="PANTHER" id="PTHR43479">
    <property type="entry name" value="ACREF/ENVCD OPERON REPRESSOR-RELATED"/>
    <property type="match status" value="1"/>
</dbReference>
<dbReference type="PROSITE" id="PS50977">
    <property type="entry name" value="HTH_TETR_2"/>
    <property type="match status" value="1"/>
</dbReference>
<dbReference type="PANTHER" id="PTHR43479:SF11">
    <property type="entry name" value="ACREF_ENVCD OPERON REPRESSOR-RELATED"/>
    <property type="match status" value="1"/>
</dbReference>
<dbReference type="Proteomes" id="UP000035083">
    <property type="component" value="Unassembled WGS sequence"/>
</dbReference>
<dbReference type="GO" id="GO:0003677">
    <property type="term" value="F:DNA binding"/>
    <property type="evidence" value="ECO:0007669"/>
    <property type="project" value="UniProtKB-UniRule"/>
</dbReference>
<protein>
    <submittedName>
        <fullName evidence="4">Putative TetR family transcriptional regulator</fullName>
    </submittedName>
</protein>
<evidence type="ECO:0000256" key="1">
    <source>
        <dbReference type="ARBA" id="ARBA00023125"/>
    </source>
</evidence>
<evidence type="ECO:0000313" key="4">
    <source>
        <dbReference type="EMBL" id="GAC61741.1"/>
    </source>
</evidence>
<dbReference type="InterPro" id="IPR050624">
    <property type="entry name" value="HTH-type_Tx_Regulator"/>
</dbReference>
<keyword evidence="5" id="KW-1185">Reference proteome</keyword>
<feature type="domain" description="HTH tetR-type" evidence="3">
    <location>
        <begin position="23"/>
        <end position="83"/>
    </location>
</feature>
<gene>
    <name evidence="4" type="ORF">GSI01S_20_00930</name>
</gene>
<name>L7LLW8_9ACTN</name>
<dbReference type="SUPFAM" id="SSF46689">
    <property type="entry name" value="Homeodomain-like"/>
    <property type="match status" value="1"/>
</dbReference>
<comment type="caution">
    <text evidence="4">The sequence shown here is derived from an EMBL/GenBank/DDBJ whole genome shotgun (WGS) entry which is preliminary data.</text>
</comment>
<sequence length="212" mass="23487">MPSPSPDAPSRCYAGRSLAERRAERRERFQEAGLELFGTLGFSSVTVSALCAEAGLSRRQFYEEYSSREALLAEVYDKIQEHARKTVVDAVRALGETNPREAARAAMSAYIDTIATDSRAIRCSFIQVVGVSAEVERRRLAGRVTWARFIADTISTIPGTTRKDFDYAATAFIGALTSVVHRWGTAQERPDRSEIVDLLSDILVHIAIDRTD</sequence>
<dbReference type="Pfam" id="PF00440">
    <property type="entry name" value="TetR_N"/>
    <property type="match status" value="1"/>
</dbReference>
<dbReference type="eggNOG" id="COG1309">
    <property type="taxonomic scope" value="Bacteria"/>
</dbReference>
<feature type="DNA-binding region" description="H-T-H motif" evidence="2">
    <location>
        <begin position="46"/>
        <end position="65"/>
    </location>
</feature>
<dbReference type="EMBL" id="BANU01000020">
    <property type="protein sequence ID" value="GAC61741.1"/>
    <property type="molecule type" value="Genomic_DNA"/>
</dbReference>
<reference evidence="4 5" key="1">
    <citation type="submission" date="2012-12" db="EMBL/GenBank/DDBJ databases">
        <title>Whole genome shotgun sequence of Gordonia sihwensis NBRC 108236.</title>
        <authorList>
            <person name="Yoshida I."/>
            <person name="Hosoyama A."/>
            <person name="Tsuchikane K."/>
            <person name="Ando Y."/>
            <person name="Baba S."/>
            <person name="Ohji S."/>
            <person name="Hamada M."/>
            <person name="Tamura T."/>
            <person name="Yamazoe A."/>
            <person name="Yamazaki S."/>
            <person name="Fujita N."/>
        </authorList>
    </citation>
    <scope>NUCLEOTIDE SEQUENCE [LARGE SCALE GENOMIC DNA]</scope>
    <source>
        <strain evidence="4 5">NBRC 108236</strain>
    </source>
</reference>
<dbReference type="InterPro" id="IPR009057">
    <property type="entry name" value="Homeodomain-like_sf"/>
</dbReference>
<keyword evidence="1 2" id="KW-0238">DNA-binding</keyword>
<proteinExistence type="predicted"/>
<evidence type="ECO:0000259" key="3">
    <source>
        <dbReference type="PROSITE" id="PS50977"/>
    </source>
</evidence>
<dbReference type="InterPro" id="IPR036271">
    <property type="entry name" value="Tet_transcr_reg_TetR-rel_C_sf"/>
</dbReference>
<evidence type="ECO:0000256" key="2">
    <source>
        <dbReference type="PROSITE-ProRule" id="PRU00335"/>
    </source>
</evidence>
<evidence type="ECO:0000313" key="5">
    <source>
        <dbReference type="Proteomes" id="UP000035083"/>
    </source>
</evidence>
<dbReference type="SUPFAM" id="SSF48498">
    <property type="entry name" value="Tetracyclin repressor-like, C-terminal domain"/>
    <property type="match status" value="1"/>
</dbReference>
<dbReference type="AlphaFoldDB" id="L7LLW8"/>
<dbReference type="Gene3D" id="1.10.357.10">
    <property type="entry name" value="Tetracycline Repressor, domain 2"/>
    <property type="match status" value="1"/>
</dbReference>
<organism evidence="4 5">
    <name type="scientific">Gordonia sihwensis NBRC 108236</name>
    <dbReference type="NCBI Taxonomy" id="1223544"/>
    <lineage>
        <taxon>Bacteria</taxon>
        <taxon>Bacillati</taxon>
        <taxon>Actinomycetota</taxon>
        <taxon>Actinomycetes</taxon>
        <taxon>Mycobacteriales</taxon>
        <taxon>Gordoniaceae</taxon>
        <taxon>Gordonia</taxon>
    </lineage>
</organism>
<accession>L7LLW8</accession>